<protein>
    <submittedName>
        <fullName evidence="2">Uncharacterized protein</fullName>
    </submittedName>
</protein>
<feature type="compositionally biased region" description="Acidic residues" evidence="1">
    <location>
        <begin position="626"/>
        <end position="674"/>
    </location>
</feature>
<dbReference type="OrthoDB" id="5127183at2759"/>
<dbReference type="EMBL" id="GG662649">
    <property type="protein sequence ID" value="EAR98724.1"/>
    <property type="molecule type" value="Genomic_DNA"/>
</dbReference>
<dbReference type="HOGENOM" id="CLU_382442_0_0_1"/>
<feature type="region of interest" description="Disordered" evidence="1">
    <location>
        <begin position="617"/>
        <end position="674"/>
    </location>
</feature>
<reference evidence="3" key="1">
    <citation type="journal article" date="2006" name="PLoS Biol.">
        <title>Macronuclear genome sequence of the ciliate Tetrahymena thermophila, a model eukaryote.</title>
        <authorList>
            <person name="Eisen J.A."/>
            <person name="Coyne R.S."/>
            <person name="Wu M."/>
            <person name="Wu D."/>
            <person name="Thiagarajan M."/>
            <person name="Wortman J.R."/>
            <person name="Badger J.H."/>
            <person name="Ren Q."/>
            <person name="Amedeo P."/>
            <person name="Jones K.M."/>
            <person name="Tallon L.J."/>
            <person name="Delcher A.L."/>
            <person name="Salzberg S.L."/>
            <person name="Silva J.C."/>
            <person name="Haas B.J."/>
            <person name="Majoros W.H."/>
            <person name="Farzad M."/>
            <person name="Carlton J.M."/>
            <person name="Smith R.K. Jr."/>
            <person name="Garg J."/>
            <person name="Pearlman R.E."/>
            <person name="Karrer K.M."/>
            <person name="Sun L."/>
            <person name="Manning G."/>
            <person name="Elde N.C."/>
            <person name="Turkewitz A.P."/>
            <person name="Asai D.J."/>
            <person name="Wilkes D.E."/>
            <person name="Wang Y."/>
            <person name="Cai H."/>
            <person name="Collins K."/>
            <person name="Stewart B.A."/>
            <person name="Lee S.R."/>
            <person name="Wilamowska K."/>
            <person name="Weinberg Z."/>
            <person name="Ruzzo W.L."/>
            <person name="Wloga D."/>
            <person name="Gaertig J."/>
            <person name="Frankel J."/>
            <person name="Tsao C.-C."/>
            <person name="Gorovsky M.A."/>
            <person name="Keeling P.J."/>
            <person name="Waller R.F."/>
            <person name="Patron N.J."/>
            <person name="Cherry J.M."/>
            <person name="Stover N.A."/>
            <person name="Krieger C.J."/>
            <person name="del Toro C."/>
            <person name="Ryder H.F."/>
            <person name="Williamson S.C."/>
            <person name="Barbeau R.A."/>
            <person name="Hamilton E.P."/>
            <person name="Orias E."/>
        </authorList>
    </citation>
    <scope>NUCLEOTIDE SEQUENCE [LARGE SCALE GENOMIC DNA]</scope>
    <source>
        <strain evidence="3">SB210</strain>
    </source>
</reference>
<keyword evidence="3" id="KW-1185">Reference proteome</keyword>
<organism evidence="2 3">
    <name type="scientific">Tetrahymena thermophila (strain SB210)</name>
    <dbReference type="NCBI Taxonomy" id="312017"/>
    <lineage>
        <taxon>Eukaryota</taxon>
        <taxon>Sar</taxon>
        <taxon>Alveolata</taxon>
        <taxon>Ciliophora</taxon>
        <taxon>Intramacronucleata</taxon>
        <taxon>Oligohymenophorea</taxon>
        <taxon>Hymenostomatida</taxon>
        <taxon>Tetrahymenina</taxon>
        <taxon>Tetrahymenidae</taxon>
        <taxon>Tetrahymena</taxon>
    </lineage>
</organism>
<dbReference type="GeneID" id="7843444"/>
<dbReference type="RefSeq" id="XP_001018969.1">
    <property type="nucleotide sequence ID" value="XM_001018969.3"/>
</dbReference>
<evidence type="ECO:0000313" key="2">
    <source>
        <dbReference type="EMBL" id="EAR98724.1"/>
    </source>
</evidence>
<name>Q23Q60_TETTS</name>
<proteinExistence type="predicted"/>
<dbReference type="InParanoid" id="Q23Q60"/>
<gene>
    <name evidence="2" type="ORF">TTHERM_00582300</name>
</gene>
<sequence length="674" mass="79393">MYQESGQWSVSQEAQTIYQQEFDNLTQEQKIQKGLLITSKFIQGTLSSEEENIIIPDDLQSFTFQNIEVSPYPTQSKKVMKYVETDILQKFLNKNDFIQSNNIYSVIFVNMEDLSYHNFENILNLDYLFNNVKFQLKAVKTMKKQKLQLFKINGSTDVLLSLDKLNLYTQPLNNSQRGGNRLIFHSNQLSYSLTKMIQESKFFDLKNFRHVNNVFRLNNFAPGDKKFKSHYDTPFSDRSQKLYSKYTMLIYLTANKQINSNQPPLTIEDFVIDQIQENSCIIFDQKCKHEGNSYLDNHKIFIRTELIYLIEDQIQDNDVARVFNMACYMTKELNYQQYSADLFNKCVKMRYNIKQDDDNALEKVFLMKRNLEIIYITDGNYYWFPKHIPLQLIAILIILDYFNGRVYDLNNVKIQSKPINLKQQIQDGSDESIFKLLELTNFYDESIQVEKAQDLSKLNDFIPNNLCEDFDVFSHDCGKKSITSKSAFKFEKRKSINQLQSVFDQNPVLIFDNIIKINYSQIVIQKDDQISGKIKFNEIYLNSLNQINFASSYVECGCEQQYDEDDVVLFKDKKIHTFHLPNIPFQIFEKGIKLSIDIFNNGFIYHSTQSFEQPYTNEEELKQQNDESDENEDNESDENENNESNENEESESNENEDSEFSENEYTMEEEISSN</sequence>
<dbReference type="AlphaFoldDB" id="Q23Q60"/>
<accession>Q23Q60</accession>
<evidence type="ECO:0000256" key="1">
    <source>
        <dbReference type="SAM" id="MobiDB-lite"/>
    </source>
</evidence>
<dbReference type="Proteomes" id="UP000009168">
    <property type="component" value="Unassembled WGS sequence"/>
</dbReference>
<dbReference type="KEGG" id="tet:TTHERM_00582300"/>
<evidence type="ECO:0000313" key="3">
    <source>
        <dbReference type="Proteomes" id="UP000009168"/>
    </source>
</evidence>